<dbReference type="EMBL" id="CP002456">
    <property type="protein sequence ID" value="ADU92485.1"/>
    <property type="molecule type" value="Genomic_DNA"/>
</dbReference>
<feature type="domain" description="ABM" evidence="1">
    <location>
        <begin position="3"/>
        <end position="81"/>
    </location>
</feature>
<protein>
    <recommendedName>
        <fullName evidence="1">ABM domain-containing protein</fullName>
    </recommendedName>
</protein>
<dbReference type="InterPro" id="IPR007138">
    <property type="entry name" value="ABM_dom"/>
</dbReference>
<accession>A0A654KJA0</accession>
<gene>
    <name evidence="2" type="ordered locus">TEQUI_1573</name>
</gene>
<evidence type="ECO:0000313" key="2">
    <source>
        <dbReference type="EMBL" id="ADU92485.1"/>
    </source>
</evidence>
<dbReference type="Pfam" id="PF03992">
    <property type="entry name" value="ABM"/>
    <property type="match status" value="1"/>
</dbReference>
<evidence type="ECO:0000313" key="3">
    <source>
        <dbReference type="Proteomes" id="UP000007472"/>
    </source>
</evidence>
<proteinExistence type="predicted"/>
<name>A0A654KJA0_TAYEM</name>
<dbReference type="InterPro" id="IPR050404">
    <property type="entry name" value="Heme-degrading_MO"/>
</dbReference>
<evidence type="ECO:0000259" key="1">
    <source>
        <dbReference type="Pfam" id="PF03992"/>
    </source>
</evidence>
<dbReference type="AlphaFoldDB" id="A0A654KJA0"/>
<reference evidence="2 3" key="1">
    <citation type="journal article" date="2011" name="J. Bacteriol.">
        <title>Genome sequence of Taylorella equigenitalis MCE9, the causative agent of contagious equine metritis.</title>
        <authorList>
            <person name="Hebert L."/>
            <person name="Moumen B."/>
            <person name="Duquesne F."/>
            <person name="Breuil M.F."/>
            <person name="Laugier C."/>
            <person name="Batto J.M."/>
            <person name="Renault P."/>
            <person name="Petry S."/>
        </authorList>
    </citation>
    <scope>NUCLEOTIDE SEQUENCE [LARGE SCALE GENOMIC DNA]</scope>
    <source>
        <strain evidence="2 3">MCE9</strain>
    </source>
</reference>
<sequence>MKYMTMNRFKIHAKYESEYPGIWDESYKNIDTVQGLVDFKLLKLDKELDGEIVVFSSCSVWESKEAFESWKTSENYKEMHKSIPLNKHMYAEHPVMEAFEVVLG</sequence>
<dbReference type="SUPFAM" id="SSF54909">
    <property type="entry name" value="Dimeric alpha+beta barrel"/>
    <property type="match status" value="1"/>
</dbReference>
<dbReference type="InterPro" id="IPR011008">
    <property type="entry name" value="Dimeric_a/b-barrel"/>
</dbReference>
<dbReference type="KEGG" id="teq:TEQUI_1573"/>
<dbReference type="Gene3D" id="3.30.70.100">
    <property type="match status" value="1"/>
</dbReference>
<organism evidence="2 3">
    <name type="scientific">Taylorella equigenitalis (strain MCE9)</name>
    <dbReference type="NCBI Taxonomy" id="937774"/>
    <lineage>
        <taxon>Bacteria</taxon>
        <taxon>Pseudomonadati</taxon>
        <taxon>Pseudomonadota</taxon>
        <taxon>Betaproteobacteria</taxon>
        <taxon>Burkholderiales</taxon>
        <taxon>Alcaligenaceae</taxon>
        <taxon>Taylorella</taxon>
    </lineage>
</organism>
<dbReference type="PANTHER" id="PTHR34474:SF2">
    <property type="entry name" value="SIGNAL TRANSDUCTION PROTEIN TRAP"/>
    <property type="match status" value="1"/>
</dbReference>
<dbReference type="PANTHER" id="PTHR34474">
    <property type="entry name" value="SIGNAL TRANSDUCTION PROTEIN TRAP"/>
    <property type="match status" value="1"/>
</dbReference>
<dbReference type="Proteomes" id="UP000007472">
    <property type="component" value="Chromosome"/>
</dbReference>